<dbReference type="EC" id="2.4.1.-" evidence="10"/>
<evidence type="ECO:0000256" key="3">
    <source>
        <dbReference type="ARBA" id="ARBA00022676"/>
    </source>
</evidence>
<evidence type="ECO:0000256" key="9">
    <source>
        <dbReference type="ARBA" id="ARBA00024708"/>
    </source>
</evidence>
<dbReference type="RefSeq" id="XP_003319683.2">
    <property type="nucleotide sequence ID" value="XM_003319635.2"/>
</dbReference>
<dbReference type="InterPro" id="IPR005599">
    <property type="entry name" value="GPI_mannosylTrfase"/>
</dbReference>
<name>E3JT37_PUCGT</name>
<dbReference type="OrthoDB" id="416834at2759"/>
<comment type="similarity">
    <text evidence="2">Belongs to the glycosyltransferase 22 family. PIGB subfamily.</text>
</comment>
<evidence type="ECO:0000313" key="13">
    <source>
        <dbReference type="Proteomes" id="UP000008783"/>
    </source>
</evidence>
<dbReference type="PANTHER" id="PTHR22760:SF4">
    <property type="entry name" value="GPI MANNOSYLTRANSFERASE 3"/>
    <property type="match status" value="1"/>
</dbReference>
<evidence type="ECO:0000256" key="6">
    <source>
        <dbReference type="ARBA" id="ARBA00022824"/>
    </source>
</evidence>
<feature type="compositionally biased region" description="Polar residues" evidence="11">
    <location>
        <begin position="48"/>
        <end position="57"/>
    </location>
</feature>
<feature type="region of interest" description="Disordered" evidence="11">
    <location>
        <begin position="24"/>
        <end position="64"/>
    </location>
</feature>
<feature type="compositionally biased region" description="Basic and acidic residues" evidence="11">
    <location>
        <begin position="38"/>
        <end position="47"/>
    </location>
</feature>
<evidence type="ECO:0000313" key="12">
    <source>
        <dbReference type="EMBL" id="EFP75264.2"/>
    </source>
</evidence>
<dbReference type="STRING" id="418459.E3JT37"/>
<dbReference type="eggNOG" id="KOG1771">
    <property type="taxonomic scope" value="Eukaryota"/>
</dbReference>
<feature type="transmembrane region" description="Helical" evidence="10">
    <location>
        <begin position="186"/>
        <end position="205"/>
    </location>
</feature>
<feature type="transmembrane region" description="Helical" evidence="10">
    <location>
        <begin position="281"/>
        <end position="311"/>
    </location>
</feature>
<reference key="1">
    <citation type="submission" date="2007-01" db="EMBL/GenBank/DDBJ databases">
        <title>The Genome Sequence of Puccinia graminis f. sp. tritici Strain CRL 75-36-700-3.</title>
        <authorList>
            <consortium name="The Broad Institute Genome Sequencing Platform"/>
            <person name="Birren B."/>
            <person name="Lander E."/>
            <person name="Galagan J."/>
            <person name="Nusbaum C."/>
            <person name="Devon K."/>
            <person name="Cuomo C."/>
            <person name="Jaffe D."/>
            <person name="Butler J."/>
            <person name="Alvarez P."/>
            <person name="Gnerre S."/>
            <person name="Grabherr M."/>
            <person name="Mauceli E."/>
            <person name="Brockman W."/>
            <person name="Young S."/>
            <person name="LaButti K."/>
            <person name="Sykes S."/>
            <person name="DeCaprio D."/>
            <person name="Crawford M."/>
            <person name="Koehrsen M."/>
            <person name="Engels R."/>
            <person name="Montgomery P."/>
            <person name="Pearson M."/>
            <person name="Howarth C."/>
            <person name="Larson L."/>
            <person name="White J."/>
            <person name="Zeng Q."/>
            <person name="Kodira C."/>
            <person name="Yandava C."/>
            <person name="Alvarado L."/>
            <person name="O'Leary S."/>
            <person name="Szabo L."/>
            <person name="Dean R."/>
            <person name="Schein J."/>
        </authorList>
    </citation>
    <scope>NUCLEOTIDE SEQUENCE</scope>
    <source>
        <strain>CRL 75-36-700-3</strain>
    </source>
</reference>
<evidence type="ECO:0000256" key="7">
    <source>
        <dbReference type="ARBA" id="ARBA00022989"/>
    </source>
</evidence>
<reference evidence="13" key="2">
    <citation type="journal article" date="2011" name="Proc. Natl. Acad. Sci. U.S.A.">
        <title>Obligate biotrophy features unraveled by the genomic analysis of rust fungi.</title>
        <authorList>
            <person name="Duplessis S."/>
            <person name="Cuomo C.A."/>
            <person name="Lin Y.-C."/>
            <person name="Aerts A."/>
            <person name="Tisserant E."/>
            <person name="Veneault-Fourrey C."/>
            <person name="Joly D.L."/>
            <person name="Hacquard S."/>
            <person name="Amselem J."/>
            <person name="Cantarel B.L."/>
            <person name="Chiu R."/>
            <person name="Coutinho P.M."/>
            <person name="Feau N."/>
            <person name="Field M."/>
            <person name="Frey P."/>
            <person name="Gelhaye E."/>
            <person name="Goldberg J."/>
            <person name="Grabherr M.G."/>
            <person name="Kodira C.D."/>
            <person name="Kohler A."/>
            <person name="Kuees U."/>
            <person name="Lindquist E.A."/>
            <person name="Lucas S.M."/>
            <person name="Mago R."/>
            <person name="Mauceli E."/>
            <person name="Morin E."/>
            <person name="Murat C."/>
            <person name="Pangilinan J.L."/>
            <person name="Park R."/>
            <person name="Pearson M."/>
            <person name="Quesneville H."/>
            <person name="Rouhier N."/>
            <person name="Sakthikumar S."/>
            <person name="Salamov A.A."/>
            <person name="Schmutz J."/>
            <person name="Selles B."/>
            <person name="Shapiro H."/>
            <person name="Tanguay P."/>
            <person name="Tuskan G.A."/>
            <person name="Henrissat B."/>
            <person name="Van de Peer Y."/>
            <person name="Rouze P."/>
            <person name="Ellis J.G."/>
            <person name="Dodds P.N."/>
            <person name="Schein J.E."/>
            <person name="Zhong S."/>
            <person name="Hamelin R.C."/>
            <person name="Grigoriev I.V."/>
            <person name="Szabo L.J."/>
            <person name="Martin F."/>
        </authorList>
    </citation>
    <scope>NUCLEOTIDE SEQUENCE [LARGE SCALE GENOMIC DNA]</scope>
    <source>
        <strain evidence="13">CRL 75-36-700-3 / race SCCL</strain>
    </source>
</reference>
<dbReference type="PANTHER" id="PTHR22760">
    <property type="entry name" value="GLYCOSYLTRANSFERASE"/>
    <property type="match status" value="1"/>
</dbReference>
<feature type="compositionally biased region" description="Polar residues" evidence="11">
    <location>
        <begin position="531"/>
        <end position="548"/>
    </location>
</feature>
<organism evidence="12 13">
    <name type="scientific">Puccinia graminis f. sp. tritici (strain CRL 75-36-700-3 / race SCCL)</name>
    <name type="common">Black stem rust fungus</name>
    <dbReference type="NCBI Taxonomy" id="418459"/>
    <lineage>
        <taxon>Eukaryota</taxon>
        <taxon>Fungi</taxon>
        <taxon>Dikarya</taxon>
        <taxon>Basidiomycota</taxon>
        <taxon>Pucciniomycotina</taxon>
        <taxon>Pucciniomycetes</taxon>
        <taxon>Pucciniales</taxon>
        <taxon>Pucciniaceae</taxon>
        <taxon>Puccinia</taxon>
    </lineage>
</organism>
<accession>E3JT37</accession>
<dbReference type="InParanoid" id="E3JT37"/>
<sequence length="665" mass="75238">MQPCKESQSQPTLKNRIFNLLSRSEPRVKRATHSSLPTKRDRTERRVSSTSTNQNTSKPDEQRQPKMAAITLRLIGAIYLFRLLNALLCRTYFQPDEYYQSLEIAHRLVFGYGYQSWEWRPLPDGSTGGIRSPLHPFLFVPLYWLLRILRLDHTRLIIILPKVLQAGIATVTDLATYSLASVLLTPSYAAAALACSLTSLFNAYAGIRTFSNSLETALTASALAYWPWNPAQISSSWANLSFSILLIALSVIIRPSSILFWSLLGYTLLQKSNGETRMDVMAIVAVMGVISALACFLIDSSFYGVATFTPLNFVRQNLLNDISSFYGVNRLHFYFTQAFTFVNFSMFPTVILGMNMLATPQNDHESRGQLDRLRSARVAVLGTMLGLSVLRHKEFRFIEPLLPLFNCFAARAMVNNYIKDRLARPATSPADVSPLERILSARPLGFILRSSISLLAAVYLLGFHYRAQVSVIDYLREVPDLQLKSVGFLTPCHSTPWQSHLHKPHLAPNGTQERLWMLNCEPPLVSFQNSSLSEADSTANTTTYQNATESDEDSERKRETIATTKQMNETREYEDEASEFYGDPTGFLRARFPGTVDRGYPATDKSLQSYQWPSHLVLFEALWNHTSVRELLQTLGYQVVWNQTNGWWHDDPQRRAGSVIVLRSV</sequence>
<protein>
    <recommendedName>
        <fullName evidence="10">Mannosyltransferase</fullName>
        <ecNumber evidence="10">2.4.1.-</ecNumber>
    </recommendedName>
</protein>
<dbReference type="GO" id="GO:0000026">
    <property type="term" value="F:alpha-1,2-mannosyltransferase activity"/>
    <property type="evidence" value="ECO:0000318"/>
    <property type="project" value="GO_Central"/>
</dbReference>
<feature type="transmembrane region" description="Helical" evidence="10">
    <location>
        <begin position="331"/>
        <end position="354"/>
    </location>
</feature>
<dbReference type="Proteomes" id="UP000008783">
    <property type="component" value="Unassembled WGS sequence"/>
</dbReference>
<keyword evidence="3 10" id="KW-0328">Glycosyltransferase</keyword>
<proteinExistence type="inferred from homology"/>
<evidence type="ECO:0000256" key="4">
    <source>
        <dbReference type="ARBA" id="ARBA00022679"/>
    </source>
</evidence>
<evidence type="ECO:0000256" key="10">
    <source>
        <dbReference type="RuleBase" id="RU363075"/>
    </source>
</evidence>
<evidence type="ECO:0000256" key="2">
    <source>
        <dbReference type="ARBA" id="ARBA00006065"/>
    </source>
</evidence>
<dbReference type="VEuPathDB" id="FungiDB:PGTG_01857"/>
<dbReference type="GO" id="GO:0006506">
    <property type="term" value="P:GPI anchor biosynthetic process"/>
    <property type="evidence" value="ECO:0000318"/>
    <property type="project" value="GO_Central"/>
</dbReference>
<dbReference type="GeneID" id="10542638"/>
<keyword evidence="13" id="KW-1185">Reference proteome</keyword>
<comment type="function">
    <text evidence="9">Mannosyltransferase involved in glycosylphosphatidylinositol-anchor biosynthesis. Transfers the third mannose to Man2-GlcN-acyl-PI during GPI precursor assembly.</text>
</comment>
<keyword evidence="6 10" id="KW-0256">Endoplasmic reticulum</keyword>
<feature type="transmembrane region" description="Helical" evidence="10">
    <location>
        <begin position="446"/>
        <end position="465"/>
    </location>
</feature>
<evidence type="ECO:0000256" key="5">
    <source>
        <dbReference type="ARBA" id="ARBA00022692"/>
    </source>
</evidence>
<gene>
    <name evidence="12" type="ORF">PGTG_01857</name>
</gene>
<keyword evidence="7 10" id="KW-1133">Transmembrane helix</keyword>
<dbReference type="KEGG" id="pgr:PGTG_01857"/>
<feature type="region of interest" description="Disordered" evidence="11">
    <location>
        <begin position="531"/>
        <end position="559"/>
    </location>
</feature>
<dbReference type="Pfam" id="PF03901">
    <property type="entry name" value="Glyco_transf_22"/>
    <property type="match status" value="1"/>
</dbReference>
<dbReference type="HOGENOM" id="CLU_012353_0_1_1"/>
<evidence type="ECO:0000256" key="11">
    <source>
        <dbReference type="SAM" id="MobiDB-lite"/>
    </source>
</evidence>
<dbReference type="FunCoup" id="E3JT37">
    <property type="interactions" value="544"/>
</dbReference>
<evidence type="ECO:0000256" key="1">
    <source>
        <dbReference type="ARBA" id="ARBA00004477"/>
    </source>
</evidence>
<keyword evidence="4" id="KW-0808">Transferase</keyword>
<comment type="subcellular location">
    <subcellularLocation>
        <location evidence="1 10">Endoplasmic reticulum membrane</location>
        <topology evidence="1 10">Multi-pass membrane protein</topology>
    </subcellularLocation>
</comment>
<dbReference type="EMBL" id="DS178263">
    <property type="protein sequence ID" value="EFP75264.2"/>
    <property type="molecule type" value="Genomic_DNA"/>
</dbReference>
<dbReference type="AlphaFoldDB" id="E3JT37"/>
<feature type="transmembrane region" description="Helical" evidence="10">
    <location>
        <begin position="240"/>
        <end position="269"/>
    </location>
</feature>
<keyword evidence="8 10" id="KW-0472">Membrane</keyword>
<dbReference type="GO" id="GO:0005789">
    <property type="term" value="C:endoplasmic reticulum membrane"/>
    <property type="evidence" value="ECO:0000318"/>
    <property type="project" value="GO_Central"/>
</dbReference>
<keyword evidence="5 10" id="KW-0812">Transmembrane</keyword>
<evidence type="ECO:0000256" key="8">
    <source>
        <dbReference type="ARBA" id="ARBA00023136"/>
    </source>
</evidence>